<dbReference type="InterPro" id="IPR047121">
    <property type="entry name" value="YjiB-like"/>
</dbReference>
<dbReference type="InterPro" id="IPR011051">
    <property type="entry name" value="RmlC_Cupin_sf"/>
</dbReference>
<dbReference type="CDD" id="cd02219">
    <property type="entry name" value="cupin_YjlB-like"/>
    <property type="match status" value="1"/>
</dbReference>
<dbReference type="Gene3D" id="2.60.120.10">
    <property type="entry name" value="Jelly Rolls"/>
    <property type="match status" value="1"/>
</dbReference>
<sequence length="170" mass="19203">MKMETQQLKFKDDGKFPNSVLPVLIYRNVFSEEKGEAEFIANHFADRDWNNSWEGDVYDFHHYHSNTHEVLGVFCGHAEILLGGENGEIINIERGDAVAIPAGVAHKKISSSEDFMVVGAYPNGSDFDMLKGNDNERPKADENIKQVQVPQNDPVYGKMEGLVSLWRFSK</sequence>
<dbReference type="InterPro" id="IPR006045">
    <property type="entry name" value="Cupin_1"/>
</dbReference>
<protein>
    <recommendedName>
        <fullName evidence="1">Cupin type-1 domain-containing protein</fullName>
    </recommendedName>
</protein>
<reference evidence="3" key="1">
    <citation type="submission" date="2020-01" db="EMBL/GenBank/DDBJ databases">
        <title>Sphingomonas sp. strain CSW-10.</title>
        <authorList>
            <person name="Chen W.-M."/>
        </authorList>
    </citation>
    <scope>NUCLEOTIDE SEQUENCE [LARGE SCALE GENOMIC DNA]</scope>
    <source>
        <strain evidence="3">NST-5</strain>
    </source>
</reference>
<dbReference type="Pfam" id="PF00190">
    <property type="entry name" value="Cupin_1"/>
    <property type="match status" value="1"/>
</dbReference>
<evidence type="ECO:0000259" key="1">
    <source>
        <dbReference type="Pfam" id="PF00190"/>
    </source>
</evidence>
<dbReference type="PIRSF" id="PIRSF019307">
    <property type="entry name" value="UCP019307"/>
    <property type="match status" value="1"/>
</dbReference>
<feature type="domain" description="Cupin type-1" evidence="1">
    <location>
        <begin position="62"/>
        <end position="120"/>
    </location>
</feature>
<dbReference type="EMBL" id="JAABLM010000007">
    <property type="protein sequence ID" value="NBL64985.1"/>
    <property type="molecule type" value="Genomic_DNA"/>
</dbReference>
<comment type="caution">
    <text evidence="2">The sequence shown here is derived from an EMBL/GenBank/DDBJ whole genome shotgun (WGS) entry which is preliminary data.</text>
</comment>
<dbReference type="InterPro" id="IPR014500">
    <property type="entry name" value="UCP019307_cupin"/>
</dbReference>
<dbReference type="Proteomes" id="UP000798602">
    <property type="component" value="Unassembled WGS sequence"/>
</dbReference>
<accession>A0ABW9ZA39</accession>
<dbReference type="PANTHER" id="PTHR36448">
    <property type="entry name" value="BLR7373 PROTEIN"/>
    <property type="match status" value="1"/>
</dbReference>
<organism evidence="2 3">
    <name type="scientific">Flavobacterium ichthyis</name>
    <dbReference type="NCBI Taxonomy" id="2698827"/>
    <lineage>
        <taxon>Bacteria</taxon>
        <taxon>Pseudomonadati</taxon>
        <taxon>Bacteroidota</taxon>
        <taxon>Flavobacteriia</taxon>
        <taxon>Flavobacteriales</taxon>
        <taxon>Flavobacteriaceae</taxon>
        <taxon>Flavobacterium</taxon>
    </lineage>
</organism>
<evidence type="ECO:0000313" key="3">
    <source>
        <dbReference type="Proteomes" id="UP000798602"/>
    </source>
</evidence>
<proteinExistence type="predicted"/>
<dbReference type="SUPFAM" id="SSF51182">
    <property type="entry name" value="RmlC-like cupins"/>
    <property type="match status" value="1"/>
</dbReference>
<dbReference type="PANTHER" id="PTHR36448:SF2">
    <property type="entry name" value="CUPIN TYPE-1 DOMAIN-CONTAINING PROTEIN"/>
    <property type="match status" value="1"/>
</dbReference>
<name>A0ABW9ZA39_9FLAO</name>
<gene>
    <name evidence="2" type="ORF">GV828_07205</name>
</gene>
<dbReference type="RefSeq" id="WP_166536811.1">
    <property type="nucleotide sequence ID" value="NZ_JAABLM010000007.1"/>
</dbReference>
<keyword evidence="3" id="KW-1185">Reference proteome</keyword>
<evidence type="ECO:0000313" key="2">
    <source>
        <dbReference type="EMBL" id="NBL64985.1"/>
    </source>
</evidence>
<dbReference type="InterPro" id="IPR014710">
    <property type="entry name" value="RmlC-like_jellyroll"/>
</dbReference>